<organism evidence="2 3">
    <name type="scientific">Mesorhizobium hungaricum</name>
    <dbReference type="NCBI Taxonomy" id="1566387"/>
    <lineage>
        <taxon>Bacteria</taxon>
        <taxon>Pseudomonadati</taxon>
        <taxon>Pseudomonadota</taxon>
        <taxon>Alphaproteobacteria</taxon>
        <taxon>Hyphomicrobiales</taxon>
        <taxon>Phyllobacteriaceae</taxon>
        <taxon>Mesorhizobium</taxon>
    </lineage>
</organism>
<accession>A0A1C2DED0</accession>
<comment type="caution">
    <text evidence="2">The sequence shown here is derived from an EMBL/GenBank/DDBJ whole genome shotgun (WGS) entry which is preliminary data.</text>
</comment>
<evidence type="ECO:0000259" key="1">
    <source>
        <dbReference type="Pfam" id="PF07157"/>
    </source>
</evidence>
<feature type="domain" description="DNA circulation N-terminal" evidence="1">
    <location>
        <begin position="15"/>
        <end position="99"/>
    </location>
</feature>
<proteinExistence type="predicted"/>
<dbReference type="OrthoDB" id="378644at2"/>
<dbReference type="InterPro" id="IPR009826">
    <property type="entry name" value="DNA_circ_N"/>
</dbReference>
<sequence>MIFDSVAHVLPGCLPASFRGIGFFVPDTSTEAGRRVAEHLFPGTDRAAYDDLGLHPAATSIDGVLVGDDYVAQARTLRAAFERPGPGTLIHPWWGVMTVILGEPAEISFSSSELRVARFTASFKLARTGFNGFLNSTAATLLGAALNFASTLTALGSSPASRTISRVQDLATQRSTRLLKSEWLTLPAGSAAAVVRSALPGSMPAGPAAFTNAAMAVTDTVVQQLQGNDDAAVSPAAEAPVPIAPVTPAQIVDLFIGASQRFTVQHAEAPSTTDSVLLLTAAGDPLGKAVGLSVQIEHASREDALALRGRLVGAIDGFTDALAGIEDMQFTAVTTAASRAAGDLRAAVIADINEAIGRLPSLIVRTYDTETDAFAVANDLYGDRPETIEAGYRSLVERNRPRHPAMLQAGRVEALK</sequence>
<protein>
    <recommendedName>
        <fullName evidence="1">DNA circulation N-terminal domain-containing protein</fullName>
    </recommendedName>
</protein>
<dbReference type="STRING" id="1566387.QV13_26745"/>
<dbReference type="AlphaFoldDB" id="A0A1C2DED0"/>
<keyword evidence="3" id="KW-1185">Reference proteome</keyword>
<gene>
    <name evidence="2" type="ORF">QV13_26745</name>
</gene>
<dbReference type="EMBL" id="MDEO01000036">
    <property type="protein sequence ID" value="OCX13131.1"/>
    <property type="molecule type" value="Genomic_DNA"/>
</dbReference>
<dbReference type="Pfam" id="PF07157">
    <property type="entry name" value="DNA_circ_N"/>
    <property type="match status" value="1"/>
</dbReference>
<name>A0A1C2DED0_9HYPH</name>
<evidence type="ECO:0000313" key="3">
    <source>
        <dbReference type="Proteomes" id="UP000094412"/>
    </source>
</evidence>
<reference evidence="2 3" key="1">
    <citation type="submission" date="2016-08" db="EMBL/GenBank/DDBJ databases">
        <title>Whole genome sequence of Mesorhizobium sp. strain UASWS1009 isolated from industrial sewage.</title>
        <authorList>
            <person name="Crovadore J."/>
            <person name="Calmin G."/>
            <person name="Chablais R."/>
            <person name="Cochard B."/>
            <person name="Lefort F."/>
        </authorList>
    </citation>
    <scope>NUCLEOTIDE SEQUENCE [LARGE SCALE GENOMIC DNA]</scope>
    <source>
        <strain evidence="2 3">UASWS1009</strain>
    </source>
</reference>
<dbReference type="RefSeq" id="WP_024923245.1">
    <property type="nucleotide sequence ID" value="NZ_MDEO01000036.1"/>
</dbReference>
<evidence type="ECO:0000313" key="2">
    <source>
        <dbReference type="EMBL" id="OCX13131.1"/>
    </source>
</evidence>
<dbReference type="Proteomes" id="UP000094412">
    <property type="component" value="Unassembled WGS sequence"/>
</dbReference>